<name>A0A1Z4C3M8_9GAMM</name>
<dbReference type="OrthoDB" id="1826980at2"/>
<dbReference type="InterPro" id="IPR005053">
    <property type="entry name" value="MobA_MobL"/>
</dbReference>
<comment type="similarity">
    <text evidence="1">Belongs to the MobA/MobL family.</text>
</comment>
<evidence type="ECO:0000256" key="2">
    <source>
        <dbReference type="ARBA" id="ARBA00022971"/>
    </source>
</evidence>
<evidence type="ECO:0000256" key="1">
    <source>
        <dbReference type="ARBA" id="ARBA00010873"/>
    </source>
</evidence>
<feature type="domain" description="MobA/MobL protein" evidence="3">
    <location>
        <begin position="17"/>
        <end position="216"/>
    </location>
</feature>
<dbReference type="NCBIfam" id="NF041496">
    <property type="entry name" value="MobQ"/>
    <property type="match status" value="1"/>
</dbReference>
<dbReference type="RefSeq" id="WP_088620988.1">
    <property type="nucleotide sequence ID" value="NZ_CP022129.1"/>
</dbReference>
<proteinExistence type="inferred from homology"/>
<evidence type="ECO:0000313" key="4">
    <source>
        <dbReference type="EMBL" id="ASF48118.1"/>
    </source>
</evidence>
<protein>
    <recommendedName>
        <fullName evidence="3">MobA/MobL protein domain-containing protein</fullName>
    </recommendedName>
</protein>
<sequence>MSYFRLEVKIIGRSSGQSSVASAAYRSGEKLHDERLGKTFDYTEKKGVERSLILAPENAPDWVYDRSKLWNEVEAREDKQNNHATAQVAREVILDFPRELSKEQREAMAINFCKNEFVAKGMVADINFHNKTASDGGEKPHAHIMLTMRHINENGFEGNKARDWNNAVFTKDDYIKDSSSLVGLRGRYADYVNNALADSGSDVRVSHLTNAENGKEIKHEYQPIEVYQMQARGVYNEAFFNRLHDKTATIENYQASLKTARGRGLKMGVEDYEYMKARRSVEVNTKADIAPPSQAQKTTVQIGSFYHSNDFIKNDRGLDI</sequence>
<evidence type="ECO:0000313" key="5">
    <source>
        <dbReference type="Proteomes" id="UP000197019"/>
    </source>
</evidence>
<dbReference type="Pfam" id="PF03389">
    <property type="entry name" value="MobA_MobL"/>
    <property type="match status" value="1"/>
</dbReference>
<keyword evidence="2" id="KW-0184">Conjugation</keyword>
<organism evidence="4 5">
    <name type="scientific">Methylovulum psychrotolerans</name>
    <dbReference type="NCBI Taxonomy" id="1704499"/>
    <lineage>
        <taxon>Bacteria</taxon>
        <taxon>Pseudomonadati</taxon>
        <taxon>Pseudomonadota</taxon>
        <taxon>Gammaproteobacteria</taxon>
        <taxon>Methylococcales</taxon>
        <taxon>Methylococcaceae</taxon>
        <taxon>Methylovulum</taxon>
    </lineage>
</organism>
<dbReference type="AlphaFoldDB" id="A0A1Z4C3M8"/>
<keyword evidence="5" id="KW-1185">Reference proteome</keyword>
<accession>A0A1Z4C3M8</accession>
<evidence type="ECO:0000259" key="3">
    <source>
        <dbReference type="Pfam" id="PF03389"/>
    </source>
</evidence>
<dbReference type="KEGG" id="mpsy:CEK71_19750"/>
<dbReference type="EMBL" id="CP022129">
    <property type="protein sequence ID" value="ASF48118.1"/>
    <property type="molecule type" value="Genomic_DNA"/>
</dbReference>
<gene>
    <name evidence="4" type="ORF">CEK71_19750</name>
</gene>
<dbReference type="Proteomes" id="UP000197019">
    <property type="component" value="Chromosome"/>
</dbReference>
<dbReference type="Gene3D" id="3.30.930.30">
    <property type="match status" value="1"/>
</dbReference>
<reference evidence="4 5" key="1">
    <citation type="submission" date="2017-06" db="EMBL/GenBank/DDBJ databases">
        <title>Genome Sequencing of the methanotroph Methylovulum psychrotolerants str. HV10-M2 isolated from a high-altitude environment.</title>
        <authorList>
            <person name="Mateos-Rivera A."/>
        </authorList>
    </citation>
    <scope>NUCLEOTIDE SEQUENCE [LARGE SCALE GENOMIC DNA]</scope>
    <source>
        <strain evidence="4 5">HV10_M2</strain>
    </source>
</reference>